<dbReference type="PANTHER" id="PTHR32332">
    <property type="entry name" value="2-NITROPROPANE DIOXYGENASE"/>
    <property type="match status" value="1"/>
</dbReference>
<gene>
    <name evidence="4" type="ORF">PHLGIDRAFT_91047</name>
</gene>
<dbReference type="PANTHER" id="PTHR32332:SF20">
    <property type="entry name" value="2-NITROPROPANE DIOXYGENASE-LIKE PROTEIN"/>
    <property type="match status" value="1"/>
</dbReference>
<evidence type="ECO:0000256" key="1">
    <source>
        <dbReference type="ARBA" id="ARBA00022630"/>
    </source>
</evidence>
<dbReference type="GO" id="GO:0018580">
    <property type="term" value="F:nitronate monooxygenase activity"/>
    <property type="evidence" value="ECO:0007669"/>
    <property type="project" value="InterPro"/>
</dbReference>
<dbReference type="InterPro" id="IPR013785">
    <property type="entry name" value="Aldolase_TIM"/>
</dbReference>
<proteinExistence type="predicted"/>
<dbReference type="Proteomes" id="UP000053257">
    <property type="component" value="Unassembled WGS sequence"/>
</dbReference>
<dbReference type="SUPFAM" id="SSF51412">
    <property type="entry name" value="Inosine monophosphate dehydrogenase (IMPDH)"/>
    <property type="match status" value="1"/>
</dbReference>
<dbReference type="InterPro" id="IPR004136">
    <property type="entry name" value="NMO"/>
</dbReference>
<dbReference type="AlphaFoldDB" id="A0A0C3NMP0"/>
<sequence>MSISTKFTQLLNVQSPIIAAPMAFASTPALAAAVSGKGGFGLLGAGFDSSEQLRSDLQSVRKSLKLSDDAVLPAGVGLLGWILDMTEASEDPRIPAILEEKVAAVWFAFGNDLYKYIQTVRDFDAKREHKTKIFCCCNSVDEAIRAANEWKVDILVLQGYDAGGHGSSHSPPLFNFVPAVRAAIPNCPPIVAAGAVATGAQAAALLTLGADGVVLGTRFLFTPECKYTDQMKEVLVKSGWESTERSNAYDQAFQTDFWPSHIDGRAISTNDLMKDYKAGLPLEERIQRYKEATEAGSDSHLVMWAGVGVAQTNEIKPAAEVFDEIHNEAVKTLSAAPLLLK</sequence>
<evidence type="ECO:0000256" key="3">
    <source>
        <dbReference type="ARBA" id="ARBA00023002"/>
    </source>
</evidence>
<organism evidence="4 5">
    <name type="scientific">Phlebiopsis gigantea (strain 11061_1 CR5-6)</name>
    <name type="common">White-rot fungus</name>
    <name type="synonym">Peniophora gigantea</name>
    <dbReference type="NCBI Taxonomy" id="745531"/>
    <lineage>
        <taxon>Eukaryota</taxon>
        <taxon>Fungi</taxon>
        <taxon>Dikarya</taxon>
        <taxon>Basidiomycota</taxon>
        <taxon>Agaricomycotina</taxon>
        <taxon>Agaricomycetes</taxon>
        <taxon>Polyporales</taxon>
        <taxon>Phanerochaetaceae</taxon>
        <taxon>Phlebiopsis</taxon>
    </lineage>
</organism>
<accession>A0A0C3NMP0</accession>
<dbReference type="HOGENOM" id="CLU_038732_9_1_1"/>
<dbReference type="STRING" id="745531.A0A0C3NMP0"/>
<keyword evidence="1" id="KW-0285">Flavoprotein</keyword>
<keyword evidence="2" id="KW-0288">FMN</keyword>
<dbReference type="CDD" id="cd04730">
    <property type="entry name" value="NPD_like"/>
    <property type="match status" value="1"/>
</dbReference>
<evidence type="ECO:0008006" key="6">
    <source>
        <dbReference type="Google" id="ProtNLM"/>
    </source>
</evidence>
<evidence type="ECO:0000313" key="4">
    <source>
        <dbReference type="EMBL" id="KIP06299.1"/>
    </source>
</evidence>
<keyword evidence="3" id="KW-0560">Oxidoreductase</keyword>
<dbReference type="Pfam" id="PF03060">
    <property type="entry name" value="NMO"/>
    <property type="match status" value="2"/>
</dbReference>
<evidence type="ECO:0000256" key="2">
    <source>
        <dbReference type="ARBA" id="ARBA00022643"/>
    </source>
</evidence>
<evidence type="ECO:0000313" key="5">
    <source>
        <dbReference type="Proteomes" id="UP000053257"/>
    </source>
</evidence>
<protein>
    <recommendedName>
        <fullName evidence="6">Nitronate monooxygenase domain-containing protein</fullName>
    </recommendedName>
</protein>
<dbReference type="Gene3D" id="3.20.20.70">
    <property type="entry name" value="Aldolase class I"/>
    <property type="match status" value="1"/>
</dbReference>
<name>A0A0C3NMP0_PHLG1</name>
<dbReference type="OrthoDB" id="2349068at2759"/>
<dbReference type="EMBL" id="KN840521">
    <property type="protein sequence ID" value="KIP06299.1"/>
    <property type="molecule type" value="Genomic_DNA"/>
</dbReference>
<reference evidence="4 5" key="1">
    <citation type="journal article" date="2014" name="PLoS Genet.">
        <title>Analysis of the Phlebiopsis gigantea genome, transcriptome and secretome provides insight into its pioneer colonization strategies of wood.</title>
        <authorList>
            <person name="Hori C."/>
            <person name="Ishida T."/>
            <person name="Igarashi K."/>
            <person name="Samejima M."/>
            <person name="Suzuki H."/>
            <person name="Master E."/>
            <person name="Ferreira P."/>
            <person name="Ruiz-Duenas F.J."/>
            <person name="Held B."/>
            <person name="Canessa P."/>
            <person name="Larrondo L.F."/>
            <person name="Schmoll M."/>
            <person name="Druzhinina I.S."/>
            <person name="Kubicek C.P."/>
            <person name="Gaskell J.A."/>
            <person name="Kersten P."/>
            <person name="St John F."/>
            <person name="Glasner J."/>
            <person name="Sabat G."/>
            <person name="Splinter BonDurant S."/>
            <person name="Syed K."/>
            <person name="Yadav J."/>
            <person name="Mgbeahuruike A.C."/>
            <person name="Kovalchuk A."/>
            <person name="Asiegbu F.O."/>
            <person name="Lackner G."/>
            <person name="Hoffmeister D."/>
            <person name="Rencoret J."/>
            <person name="Gutierrez A."/>
            <person name="Sun H."/>
            <person name="Lindquist E."/>
            <person name="Barry K."/>
            <person name="Riley R."/>
            <person name="Grigoriev I.V."/>
            <person name="Henrissat B."/>
            <person name="Kues U."/>
            <person name="Berka R.M."/>
            <person name="Martinez A.T."/>
            <person name="Covert S.F."/>
            <person name="Blanchette R.A."/>
            <person name="Cullen D."/>
        </authorList>
    </citation>
    <scope>NUCLEOTIDE SEQUENCE [LARGE SCALE GENOMIC DNA]</scope>
    <source>
        <strain evidence="4 5">11061_1 CR5-6</strain>
    </source>
</reference>
<keyword evidence="5" id="KW-1185">Reference proteome</keyword>